<keyword evidence="2" id="KW-1185">Reference proteome</keyword>
<feature type="non-terminal residue" evidence="1">
    <location>
        <position position="1"/>
    </location>
</feature>
<sequence>TLEDLLAIPSSSSKKLEIIKAGRHAVELYILKALQIDRSYSENPSVIQPCVTVLRCLNGSLYGGFKREIQELLFQGLLSFFNRENHIANQRQVPRGAAVSVCFKTGLVHLEQNQLPDTFPLIRLVISSQKICCSQEGGDRYQELILDFLISLRKRRRDSLKLKEDSELNVYLMRIR</sequence>
<dbReference type="AlphaFoldDB" id="A0A103RQK1"/>
<organism evidence="1 2">
    <name type="scientific">Cynara cardunculus var. scolymus</name>
    <name type="common">Globe artichoke</name>
    <name type="synonym">Cynara scolymus</name>
    <dbReference type="NCBI Taxonomy" id="59895"/>
    <lineage>
        <taxon>Eukaryota</taxon>
        <taxon>Viridiplantae</taxon>
        <taxon>Streptophyta</taxon>
        <taxon>Embryophyta</taxon>
        <taxon>Tracheophyta</taxon>
        <taxon>Spermatophyta</taxon>
        <taxon>Magnoliopsida</taxon>
        <taxon>eudicotyledons</taxon>
        <taxon>Gunneridae</taxon>
        <taxon>Pentapetalae</taxon>
        <taxon>asterids</taxon>
        <taxon>campanulids</taxon>
        <taxon>Asterales</taxon>
        <taxon>Asteraceae</taxon>
        <taxon>Carduoideae</taxon>
        <taxon>Cardueae</taxon>
        <taxon>Carduinae</taxon>
        <taxon>Cynara</taxon>
    </lineage>
</organism>
<proteinExistence type="predicted"/>
<evidence type="ECO:0000313" key="2">
    <source>
        <dbReference type="Proteomes" id="UP000243975"/>
    </source>
</evidence>
<comment type="caution">
    <text evidence="1">The sequence shown here is derived from an EMBL/GenBank/DDBJ whole genome shotgun (WGS) entry which is preliminary data.</text>
</comment>
<name>A0A103RQK1_CYNCS</name>
<gene>
    <name evidence="1" type="ORF">Ccrd_026233</name>
</gene>
<dbReference type="Gramene" id="KVG72209">
    <property type="protein sequence ID" value="KVG72209"/>
    <property type="gene ID" value="Ccrd_026233"/>
</dbReference>
<protein>
    <submittedName>
        <fullName evidence="1">Uncharacterized protein</fullName>
    </submittedName>
</protein>
<evidence type="ECO:0000313" key="1">
    <source>
        <dbReference type="EMBL" id="KVG72209.1"/>
    </source>
</evidence>
<accession>A0A103RQK1</accession>
<feature type="non-terminal residue" evidence="1">
    <location>
        <position position="176"/>
    </location>
</feature>
<reference evidence="1 2" key="1">
    <citation type="journal article" date="2016" name="Sci. Rep.">
        <title>The genome sequence of the outbreeding globe artichoke constructed de novo incorporating a phase-aware low-pass sequencing strategy of F1 progeny.</title>
        <authorList>
            <person name="Scaglione D."/>
            <person name="Reyes-Chin-Wo S."/>
            <person name="Acquadro A."/>
            <person name="Froenicke L."/>
            <person name="Portis E."/>
            <person name="Beitel C."/>
            <person name="Tirone M."/>
            <person name="Mauro R."/>
            <person name="Lo Monaco A."/>
            <person name="Mauromicale G."/>
            <person name="Faccioli P."/>
            <person name="Cattivelli L."/>
            <person name="Rieseberg L."/>
            <person name="Michelmore R."/>
            <person name="Lanteri S."/>
        </authorList>
    </citation>
    <scope>NUCLEOTIDE SEQUENCE [LARGE SCALE GENOMIC DNA]</scope>
    <source>
        <strain evidence="1">2C</strain>
    </source>
</reference>
<dbReference type="EMBL" id="LEKV01007730">
    <property type="protein sequence ID" value="KVG72209.1"/>
    <property type="molecule type" value="Genomic_DNA"/>
</dbReference>
<dbReference type="Proteomes" id="UP000243975">
    <property type="component" value="Unassembled WGS sequence"/>
</dbReference>
<dbReference type="STRING" id="59895.A0A103RQK1"/>